<sequence>MQYVSFGTYRGPRMVSSPGARAETQPGSVNPRWPTSAPLHFPLSATHYPLPLPKRTFSSTSAFNSCTGELSCVSIQGHSYSSVVPFVHWLFSSLSSPLHPSNLNQAEPPLIEKASLWYFSKYSFSFISLTVSVSTAANLGTLQLLAITPAVAHLSIAPCPLTSICRRTMTTPARNSEPTAINKQKLRVEVVQQWQTVANPPPIRDCVNSAMVGLSTRYIIEESFRSPFGYNRMGKKGDVVTRHIVKAINDLEKKKKDDVDKKPKPNNGLVVSFDGYSRAIRCRGSKATAHDWWNVGQAIKVGRTSGAQ</sequence>
<evidence type="ECO:0000313" key="2">
    <source>
        <dbReference type="Proteomes" id="UP000813824"/>
    </source>
</evidence>
<keyword evidence="2" id="KW-1185">Reference proteome</keyword>
<accession>A0A8K0XMC3</accession>
<proteinExistence type="predicted"/>
<dbReference type="EMBL" id="JAEVFJ010000034">
    <property type="protein sequence ID" value="KAH8091776.1"/>
    <property type="molecule type" value="Genomic_DNA"/>
</dbReference>
<dbReference type="Proteomes" id="UP000813824">
    <property type="component" value="Unassembled WGS sequence"/>
</dbReference>
<protein>
    <submittedName>
        <fullName evidence="1">Uncharacterized protein</fullName>
    </submittedName>
</protein>
<comment type="caution">
    <text evidence="1">The sequence shown here is derived from an EMBL/GenBank/DDBJ whole genome shotgun (WGS) entry which is preliminary data.</text>
</comment>
<organism evidence="1 2">
    <name type="scientific">Cristinia sonorae</name>
    <dbReference type="NCBI Taxonomy" id="1940300"/>
    <lineage>
        <taxon>Eukaryota</taxon>
        <taxon>Fungi</taxon>
        <taxon>Dikarya</taxon>
        <taxon>Basidiomycota</taxon>
        <taxon>Agaricomycotina</taxon>
        <taxon>Agaricomycetes</taxon>
        <taxon>Agaricomycetidae</taxon>
        <taxon>Agaricales</taxon>
        <taxon>Pleurotineae</taxon>
        <taxon>Stephanosporaceae</taxon>
        <taxon>Cristinia</taxon>
    </lineage>
</organism>
<reference evidence="1" key="1">
    <citation type="journal article" date="2021" name="New Phytol.">
        <title>Evolutionary innovations through gain and loss of genes in the ectomycorrhizal Boletales.</title>
        <authorList>
            <person name="Wu G."/>
            <person name="Miyauchi S."/>
            <person name="Morin E."/>
            <person name="Kuo A."/>
            <person name="Drula E."/>
            <person name="Varga T."/>
            <person name="Kohler A."/>
            <person name="Feng B."/>
            <person name="Cao Y."/>
            <person name="Lipzen A."/>
            <person name="Daum C."/>
            <person name="Hundley H."/>
            <person name="Pangilinan J."/>
            <person name="Johnson J."/>
            <person name="Barry K."/>
            <person name="LaButti K."/>
            <person name="Ng V."/>
            <person name="Ahrendt S."/>
            <person name="Min B."/>
            <person name="Choi I.G."/>
            <person name="Park H."/>
            <person name="Plett J.M."/>
            <person name="Magnuson J."/>
            <person name="Spatafora J.W."/>
            <person name="Nagy L.G."/>
            <person name="Henrissat B."/>
            <person name="Grigoriev I.V."/>
            <person name="Yang Z.L."/>
            <person name="Xu J."/>
            <person name="Martin F.M."/>
        </authorList>
    </citation>
    <scope>NUCLEOTIDE SEQUENCE</scope>
    <source>
        <strain evidence="1">KKN 215</strain>
    </source>
</reference>
<gene>
    <name evidence="1" type="ORF">BXZ70DRAFT_467538</name>
</gene>
<evidence type="ECO:0000313" key="1">
    <source>
        <dbReference type="EMBL" id="KAH8091776.1"/>
    </source>
</evidence>
<dbReference type="AlphaFoldDB" id="A0A8K0XMC3"/>
<name>A0A8K0XMC3_9AGAR</name>